<dbReference type="EMBL" id="LXWW01000561">
    <property type="protein sequence ID" value="OAO12136.1"/>
    <property type="molecule type" value="Genomic_DNA"/>
</dbReference>
<comment type="caution">
    <text evidence="3">The sequence shown here is derived from an EMBL/GenBank/DDBJ whole genome shotgun (WGS) entry which is preliminary data.</text>
</comment>
<dbReference type="SUPFAM" id="SSF52833">
    <property type="entry name" value="Thioredoxin-like"/>
    <property type="match status" value="2"/>
</dbReference>
<dbReference type="Pfam" id="PF00085">
    <property type="entry name" value="Thioredoxin"/>
    <property type="match status" value="2"/>
</dbReference>
<dbReference type="Proteomes" id="UP000078348">
    <property type="component" value="Unassembled WGS sequence"/>
</dbReference>
<sequence>MGYCKDFAPTWSLMSDIAVEGNNAFQAIKVELGDDKEWKDRFEVTSFPEFGVFVDGKYDRFNGKKDAGDLLHFVANRTADGILHLGNVEAVEYLHQHSNAVVVSLFDDDSVEDQTFKSCVLREENVLFVKLSASVRADYMTENKLEKPTILMLKSYDEHRYKDAFYDRSVEWLVLLIDAKNAKFPSALTAEYVEFCKGVKGATCYYIQHDEKNVYEFYVKDAKVEYPQLMVVHRTRGYHFKYYLEHTKKVGPEGWRSFVEGCLAKTIKPVLPSLPVPKMQSGPVTVAVGTTFEELVMKSEEDVVVQMYSNYCDHCTKMLKRFEKVATFFKDQKNIRFVRFDASENTIDVEQIYVKYFHSVLYVRKGKEVEVIEYPRSKKVWRTKALIAWVADQMKGKEEPVEPMEPMEEEL</sequence>
<dbReference type="STRING" id="478820.A0A196S6Z8"/>
<keyword evidence="3" id="KW-0413">Isomerase</keyword>
<dbReference type="GO" id="GO:0003756">
    <property type="term" value="F:protein disulfide isomerase activity"/>
    <property type="evidence" value="ECO:0007669"/>
    <property type="project" value="TreeGrafter"/>
</dbReference>
<organism evidence="3 4">
    <name type="scientific">Blastocystis sp. subtype 1 (strain ATCC 50177 / NandII)</name>
    <dbReference type="NCBI Taxonomy" id="478820"/>
    <lineage>
        <taxon>Eukaryota</taxon>
        <taxon>Sar</taxon>
        <taxon>Stramenopiles</taxon>
        <taxon>Bigyra</taxon>
        <taxon>Opalozoa</taxon>
        <taxon>Opalinata</taxon>
        <taxon>Blastocystidae</taxon>
        <taxon>Blastocystis</taxon>
    </lineage>
</organism>
<comment type="similarity">
    <text evidence="1">Belongs to the protein disulfide isomerase family.</text>
</comment>
<gene>
    <name evidence="3" type="ORF">AV274_6186</name>
</gene>
<dbReference type="AlphaFoldDB" id="A0A196S6Z8"/>
<accession>A0A196S6Z8</accession>
<feature type="domain" description="Thioredoxin" evidence="2">
    <location>
        <begin position="265"/>
        <end position="395"/>
    </location>
</feature>
<proteinExistence type="inferred from homology"/>
<dbReference type="PROSITE" id="PS51352">
    <property type="entry name" value="THIOREDOXIN_2"/>
    <property type="match status" value="1"/>
</dbReference>
<name>A0A196S6Z8_BLAHN</name>
<dbReference type="GO" id="GO:0034976">
    <property type="term" value="P:response to endoplasmic reticulum stress"/>
    <property type="evidence" value="ECO:0007669"/>
    <property type="project" value="TreeGrafter"/>
</dbReference>
<evidence type="ECO:0000259" key="2">
    <source>
        <dbReference type="PROSITE" id="PS51352"/>
    </source>
</evidence>
<evidence type="ECO:0000256" key="1">
    <source>
        <dbReference type="ARBA" id="ARBA00006347"/>
    </source>
</evidence>
<evidence type="ECO:0000313" key="4">
    <source>
        <dbReference type="Proteomes" id="UP000078348"/>
    </source>
</evidence>
<dbReference type="InterPro" id="IPR036249">
    <property type="entry name" value="Thioredoxin-like_sf"/>
</dbReference>
<evidence type="ECO:0000313" key="3">
    <source>
        <dbReference type="EMBL" id="OAO12136.1"/>
    </source>
</evidence>
<dbReference type="PANTHER" id="PTHR18929">
    <property type="entry name" value="PROTEIN DISULFIDE ISOMERASE"/>
    <property type="match status" value="1"/>
</dbReference>
<keyword evidence="4" id="KW-1185">Reference proteome</keyword>
<dbReference type="GO" id="GO:0006457">
    <property type="term" value="P:protein folding"/>
    <property type="evidence" value="ECO:0007669"/>
    <property type="project" value="TreeGrafter"/>
</dbReference>
<dbReference type="OrthoDB" id="427280at2759"/>
<dbReference type="InterPro" id="IPR013766">
    <property type="entry name" value="Thioredoxin_domain"/>
</dbReference>
<protein>
    <submittedName>
        <fullName evidence="3">Disulfide-isomerase</fullName>
    </submittedName>
</protein>
<dbReference type="Gene3D" id="3.40.30.10">
    <property type="entry name" value="Glutaredoxin"/>
    <property type="match status" value="3"/>
</dbReference>
<reference evidence="3 4" key="1">
    <citation type="submission" date="2016-05" db="EMBL/GenBank/DDBJ databases">
        <title>Nuclear genome of Blastocystis sp. subtype 1 NandII.</title>
        <authorList>
            <person name="Gentekaki E."/>
            <person name="Curtis B."/>
            <person name="Stairs C."/>
            <person name="Eme L."/>
            <person name="Herman E."/>
            <person name="Klimes V."/>
            <person name="Arias M.C."/>
            <person name="Elias M."/>
            <person name="Hilliou F."/>
            <person name="Klute M."/>
            <person name="Malik S.-B."/>
            <person name="Pightling A."/>
            <person name="Rachubinski R."/>
            <person name="Salas D."/>
            <person name="Schlacht A."/>
            <person name="Suga H."/>
            <person name="Archibald J."/>
            <person name="Ball S.G."/>
            <person name="Clark G."/>
            <person name="Dacks J."/>
            <person name="Van Der Giezen M."/>
            <person name="Tsaousis A."/>
            <person name="Roger A."/>
        </authorList>
    </citation>
    <scope>NUCLEOTIDE SEQUENCE [LARGE SCALE GENOMIC DNA]</scope>
    <source>
        <strain evidence="4">ATCC 50177 / NandII</strain>
    </source>
</reference>
<dbReference type="GO" id="GO:0005783">
    <property type="term" value="C:endoplasmic reticulum"/>
    <property type="evidence" value="ECO:0007669"/>
    <property type="project" value="TreeGrafter"/>
</dbReference>